<keyword evidence="2 4" id="KW-0863">Zinc-finger</keyword>
<protein>
    <submittedName>
        <fullName evidence="7">Uncharacterized protein LOC111302747</fullName>
    </submittedName>
</protein>
<evidence type="ECO:0000313" key="7">
    <source>
        <dbReference type="RefSeq" id="XP_022754275.1"/>
    </source>
</evidence>
<dbReference type="PANTHER" id="PTHR45969:SF81">
    <property type="entry name" value="OS08G0157400 PROTEIN"/>
    <property type="match status" value="1"/>
</dbReference>
<dbReference type="GeneID" id="111302747"/>
<gene>
    <name evidence="7" type="primary">LOC111302747</name>
</gene>
<dbReference type="SMART" id="SM00184">
    <property type="entry name" value="RING"/>
    <property type="match status" value="1"/>
</dbReference>
<dbReference type="KEGG" id="dzi:111302747"/>
<keyword evidence="6" id="KW-1185">Reference proteome</keyword>
<dbReference type="InterPro" id="IPR001841">
    <property type="entry name" value="Znf_RING"/>
</dbReference>
<evidence type="ECO:0000256" key="3">
    <source>
        <dbReference type="ARBA" id="ARBA00022833"/>
    </source>
</evidence>
<feature type="domain" description="RING-type" evidence="5">
    <location>
        <begin position="205"/>
        <end position="248"/>
    </location>
</feature>
<keyword evidence="3" id="KW-0862">Zinc</keyword>
<dbReference type="SUPFAM" id="SSF57850">
    <property type="entry name" value="RING/U-box"/>
    <property type="match status" value="1"/>
</dbReference>
<keyword evidence="1" id="KW-0479">Metal-binding</keyword>
<dbReference type="Gene3D" id="3.30.40.10">
    <property type="entry name" value="Zinc/RING finger domain, C3HC4 (zinc finger)"/>
    <property type="match status" value="1"/>
</dbReference>
<evidence type="ECO:0000256" key="1">
    <source>
        <dbReference type="ARBA" id="ARBA00022723"/>
    </source>
</evidence>
<dbReference type="GO" id="GO:0016567">
    <property type="term" value="P:protein ubiquitination"/>
    <property type="evidence" value="ECO:0007669"/>
    <property type="project" value="TreeGrafter"/>
</dbReference>
<dbReference type="InterPro" id="IPR013083">
    <property type="entry name" value="Znf_RING/FYVE/PHD"/>
</dbReference>
<evidence type="ECO:0000313" key="6">
    <source>
        <dbReference type="Proteomes" id="UP000515121"/>
    </source>
</evidence>
<dbReference type="PROSITE" id="PS50089">
    <property type="entry name" value="ZF_RING_2"/>
    <property type="match status" value="1"/>
</dbReference>
<proteinExistence type="predicted"/>
<dbReference type="Proteomes" id="UP000515121">
    <property type="component" value="Unplaced"/>
</dbReference>
<accession>A0A6P5ZPF5</accession>
<dbReference type="SMART" id="SM00744">
    <property type="entry name" value="RINGv"/>
    <property type="match status" value="1"/>
</dbReference>
<dbReference type="RefSeq" id="XP_022754275.1">
    <property type="nucleotide sequence ID" value="XM_022898540.1"/>
</dbReference>
<dbReference type="InterPro" id="IPR011016">
    <property type="entry name" value="Znf_RING-CH"/>
</dbReference>
<evidence type="ECO:0000259" key="5">
    <source>
        <dbReference type="PROSITE" id="PS50089"/>
    </source>
</evidence>
<sequence>MGIFHLSSTFIFCDYQCTIQIAYNDVFHECKKPLPVVEYAYFIRRFKVHEEQDDDNVTCVICLNAQFQPAAAQSKDIELVKKIKKQKEHLTGICSIYNTILSSEVRLRKHWQKNEYFLALRSKQQFFLKEAFTHLGLFKPLPEEDHYSANHSSGYVLLMDSRSRSLVPVPVQVLTEMIKKNLPVLEYGVFIERFGDDEQVVNTVCTVCLDSMEKSDEIRELCMCSHVFHKECLDTWVNEGQVTCPLCRSTLYPERIDWTGRATGSWITNHDADFN</sequence>
<dbReference type="GO" id="GO:0061630">
    <property type="term" value="F:ubiquitin protein ligase activity"/>
    <property type="evidence" value="ECO:0007669"/>
    <property type="project" value="TreeGrafter"/>
</dbReference>
<name>A0A6P5ZPF5_DURZI</name>
<dbReference type="PANTHER" id="PTHR45969">
    <property type="entry name" value="RING ZINC FINGER PROTEIN-RELATED"/>
    <property type="match status" value="1"/>
</dbReference>
<evidence type="ECO:0000256" key="4">
    <source>
        <dbReference type="PROSITE-ProRule" id="PRU00175"/>
    </source>
</evidence>
<dbReference type="AlphaFoldDB" id="A0A6P5ZPF5"/>
<dbReference type="OrthoDB" id="8062037at2759"/>
<organism evidence="6 7">
    <name type="scientific">Durio zibethinus</name>
    <name type="common">Durian</name>
    <dbReference type="NCBI Taxonomy" id="66656"/>
    <lineage>
        <taxon>Eukaryota</taxon>
        <taxon>Viridiplantae</taxon>
        <taxon>Streptophyta</taxon>
        <taxon>Embryophyta</taxon>
        <taxon>Tracheophyta</taxon>
        <taxon>Spermatophyta</taxon>
        <taxon>Magnoliopsida</taxon>
        <taxon>eudicotyledons</taxon>
        <taxon>Gunneridae</taxon>
        <taxon>Pentapetalae</taxon>
        <taxon>rosids</taxon>
        <taxon>malvids</taxon>
        <taxon>Malvales</taxon>
        <taxon>Malvaceae</taxon>
        <taxon>Helicteroideae</taxon>
        <taxon>Durio</taxon>
    </lineage>
</organism>
<reference evidence="7" key="1">
    <citation type="submission" date="2025-08" db="UniProtKB">
        <authorList>
            <consortium name="RefSeq"/>
        </authorList>
    </citation>
    <scope>IDENTIFICATION</scope>
    <source>
        <tissue evidence="7">Fruit stalk</tissue>
    </source>
</reference>
<dbReference type="GO" id="GO:0008270">
    <property type="term" value="F:zinc ion binding"/>
    <property type="evidence" value="ECO:0007669"/>
    <property type="project" value="UniProtKB-KW"/>
</dbReference>
<evidence type="ECO:0000256" key="2">
    <source>
        <dbReference type="ARBA" id="ARBA00022771"/>
    </source>
</evidence>
<dbReference type="Pfam" id="PF13639">
    <property type="entry name" value="zf-RING_2"/>
    <property type="match status" value="1"/>
</dbReference>